<evidence type="ECO:0000259" key="4">
    <source>
        <dbReference type="Pfam" id="PF25917"/>
    </source>
</evidence>
<dbReference type="PANTHER" id="PTHR30469:SF20">
    <property type="entry name" value="EFFLUX RND TRANSPORTER PERIPLASMIC ADAPTOR SUBUNIT"/>
    <property type="match status" value="1"/>
</dbReference>
<gene>
    <name evidence="6" type="ordered locus">Sbal_3712</name>
</gene>
<dbReference type="RefSeq" id="WP_011847853.1">
    <property type="nucleotide sequence ID" value="NC_009052.1"/>
</dbReference>
<dbReference type="Pfam" id="PF25876">
    <property type="entry name" value="HH_MFP_RND"/>
    <property type="match status" value="1"/>
</dbReference>
<reference evidence="6 7" key="1">
    <citation type="submission" date="2007-02" db="EMBL/GenBank/DDBJ databases">
        <title>Complete sequence of chromosome of Shewanella baltica OS155.</title>
        <authorList>
            <consortium name="US DOE Joint Genome Institute"/>
            <person name="Copeland A."/>
            <person name="Lucas S."/>
            <person name="Lapidus A."/>
            <person name="Barry K."/>
            <person name="Detter J.C."/>
            <person name="Glavina del Rio T."/>
            <person name="Hammon N."/>
            <person name="Israni S."/>
            <person name="Dalin E."/>
            <person name="Tice H."/>
            <person name="Pitluck S."/>
            <person name="Sims D.R."/>
            <person name="Brettin T."/>
            <person name="Bruce D."/>
            <person name="Han C."/>
            <person name="Tapia R."/>
            <person name="Brainard J."/>
            <person name="Schmutz J."/>
            <person name="Larimer F."/>
            <person name="Land M."/>
            <person name="Hauser L."/>
            <person name="Kyrpides N."/>
            <person name="Mikhailova N."/>
            <person name="Brettar I."/>
            <person name="Klappenbach J."/>
            <person name="Konstantinidis K."/>
            <person name="Rodrigues J."/>
            <person name="Tiedje J."/>
            <person name="Richardson P."/>
        </authorList>
    </citation>
    <scope>NUCLEOTIDE SEQUENCE [LARGE SCALE GENOMIC DNA]</scope>
    <source>
        <strain evidence="7">OS155 / ATCC BAA-1091</strain>
    </source>
</reference>
<evidence type="ECO:0000259" key="3">
    <source>
        <dbReference type="Pfam" id="PF25876"/>
    </source>
</evidence>
<dbReference type="Pfam" id="PF25917">
    <property type="entry name" value="BSH_RND"/>
    <property type="match status" value="1"/>
</dbReference>
<dbReference type="NCBIfam" id="TIGR01730">
    <property type="entry name" value="RND_mfp"/>
    <property type="match status" value="1"/>
</dbReference>
<feature type="chain" id="PRO_5002651344" evidence="2">
    <location>
        <begin position="24"/>
        <end position="367"/>
    </location>
</feature>
<comment type="similarity">
    <text evidence="1">Belongs to the membrane fusion protein (MFP) (TC 8.A.1) family.</text>
</comment>
<dbReference type="Pfam" id="PF25954">
    <property type="entry name" value="Beta-barrel_RND_2"/>
    <property type="match status" value="1"/>
</dbReference>
<feature type="domain" description="CusB-like beta-barrel" evidence="5">
    <location>
        <begin position="193"/>
        <end position="271"/>
    </location>
</feature>
<feature type="domain" description="Multidrug resistance protein MdtA-like alpha-helical hairpin" evidence="3">
    <location>
        <begin position="95"/>
        <end position="155"/>
    </location>
</feature>
<dbReference type="InterPro" id="IPR058624">
    <property type="entry name" value="MdtA-like_HH"/>
</dbReference>
<dbReference type="OrthoDB" id="1185083at2"/>
<dbReference type="STRING" id="325240.Sbal_3712"/>
<evidence type="ECO:0000259" key="5">
    <source>
        <dbReference type="Pfam" id="PF25954"/>
    </source>
</evidence>
<dbReference type="EMBL" id="CP000563">
    <property type="protein sequence ID" value="ABN63186.1"/>
    <property type="molecule type" value="Genomic_DNA"/>
</dbReference>
<evidence type="ECO:0000256" key="2">
    <source>
        <dbReference type="SAM" id="SignalP"/>
    </source>
</evidence>
<dbReference type="HOGENOM" id="CLU_018816_1_0_6"/>
<dbReference type="Gene3D" id="2.40.420.20">
    <property type="match status" value="1"/>
</dbReference>
<evidence type="ECO:0000313" key="6">
    <source>
        <dbReference type="EMBL" id="ABN63186.1"/>
    </source>
</evidence>
<dbReference type="Gene3D" id="1.10.287.470">
    <property type="entry name" value="Helix hairpin bin"/>
    <property type="match status" value="1"/>
</dbReference>
<dbReference type="AlphaFoldDB" id="A3D8X3"/>
<dbReference type="InterPro" id="IPR058792">
    <property type="entry name" value="Beta-barrel_RND_2"/>
</dbReference>
<dbReference type="InterPro" id="IPR058625">
    <property type="entry name" value="MdtA-like_BSH"/>
</dbReference>
<keyword evidence="7" id="KW-1185">Reference proteome</keyword>
<dbReference type="SUPFAM" id="SSF111369">
    <property type="entry name" value="HlyD-like secretion proteins"/>
    <property type="match status" value="1"/>
</dbReference>
<evidence type="ECO:0000256" key="1">
    <source>
        <dbReference type="ARBA" id="ARBA00009477"/>
    </source>
</evidence>
<dbReference type="Gene3D" id="2.40.50.100">
    <property type="match status" value="1"/>
</dbReference>
<accession>A3D8X3</accession>
<feature type="signal peptide" evidence="2">
    <location>
        <begin position="1"/>
        <end position="23"/>
    </location>
</feature>
<dbReference type="PANTHER" id="PTHR30469">
    <property type="entry name" value="MULTIDRUG RESISTANCE PROTEIN MDTA"/>
    <property type="match status" value="1"/>
</dbReference>
<protein>
    <submittedName>
        <fullName evidence="6">Efflux transporter, RND family, MFP subunit</fullName>
    </submittedName>
</protein>
<sequence length="367" mass="40213" precursor="true">MKSYRLLPLAMLLPDLLSGCSPAESSVQVDTVRPVKLFEVLNVEAGDFRTFPARVSANSRAELSFRISGQLTELTLVEGQRVAQGSLLAQLDDRDAKNNLMTREAEHELLAADFKRKVELLNRKLISQSEFDSTQAQLKSAKAALAAARDQLSYTRLTAPFSGTIAKRLVDNHQIVQANQGVLTLQNNNLLDVSIQVPESMAAGLKQYTDQAHFTAKVRFSAFPEQSFDAKFKEYSTQVTPGTQAYEVVFSLPQPQDIQLLPGMSAELTLALVKDPSALASSIVPMTAIDKRDQDGQVQVWVYQTQSGEVKPTMVTLGRVSNQGVEILTGINKGDLIVSAGVSQLSAGMKVKPLLLRDNYPDRFSDN</sequence>
<keyword evidence="2" id="KW-0732">Signal</keyword>
<dbReference type="InterPro" id="IPR006143">
    <property type="entry name" value="RND_pump_MFP"/>
</dbReference>
<feature type="domain" description="Multidrug resistance protein MdtA-like barrel-sandwich hybrid" evidence="4">
    <location>
        <begin position="61"/>
        <end position="180"/>
    </location>
</feature>
<evidence type="ECO:0000313" key="7">
    <source>
        <dbReference type="Proteomes" id="UP000001557"/>
    </source>
</evidence>
<dbReference type="GO" id="GO:1990281">
    <property type="term" value="C:efflux pump complex"/>
    <property type="evidence" value="ECO:0007669"/>
    <property type="project" value="TreeGrafter"/>
</dbReference>
<dbReference type="GO" id="GO:0015562">
    <property type="term" value="F:efflux transmembrane transporter activity"/>
    <property type="evidence" value="ECO:0007669"/>
    <property type="project" value="TreeGrafter"/>
</dbReference>
<dbReference type="Gene3D" id="2.40.30.170">
    <property type="match status" value="1"/>
</dbReference>
<dbReference type="KEGG" id="sbl:Sbal_3712"/>
<name>A3D8X3_SHEB5</name>
<dbReference type="Proteomes" id="UP000001557">
    <property type="component" value="Chromosome"/>
</dbReference>
<organism evidence="6 7">
    <name type="scientific">Shewanella baltica (strain OS155 / ATCC BAA-1091)</name>
    <dbReference type="NCBI Taxonomy" id="325240"/>
    <lineage>
        <taxon>Bacteria</taxon>
        <taxon>Pseudomonadati</taxon>
        <taxon>Pseudomonadota</taxon>
        <taxon>Gammaproteobacteria</taxon>
        <taxon>Alteromonadales</taxon>
        <taxon>Shewanellaceae</taxon>
        <taxon>Shewanella</taxon>
    </lineage>
</organism>
<proteinExistence type="inferred from homology"/>